<name>A0A1L9TQG2_9EURO</name>
<feature type="chain" id="PRO_5012024592" description="F-box domain-containing protein" evidence="1">
    <location>
        <begin position="21"/>
        <end position="524"/>
    </location>
</feature>
<dbReference type="GeneID" id="63762112"/>
<keyword evidence="3" id="KW-1185">Reference proteome</keyword>
<dbReference type="RefSeq" id="XP_040705485.1">
    <property type="nucleotide sequence ID" value="XM_040846039.1"/>
</dbReference>
<dbReference type="VEuPathDB" id="FungiDB:ASPSYDRAFT_40224"/>
<keyword evidence="1" id="KW-0732">Signal</keyword>
<dbReference type="AlphaFoldDB" id="A0A1L9TQG2"/>
<reference evidence="3" key="1">
    <citation type="journal article" date="2017" name="Genome Biol.">
        <title>Comparative genomics reveals high biological diversity and specific adaptations in the industrially and medically important fungal genus Aspergillus.</title>
        <authorList>
            <person name="de Vries R.P."/>
            <person name="Riley R."/>
            <person name="Wiebenga A."/>
            <person name="Aguilar-Osorio G."/>
            <person name="Amillis S."/>
            <person name="Uchima C.A."/>
            <person name="Anderluh G."/>
            <person name="Asadollahi M."/>
            <person name="Askin M."/>
            <person name="Barry K."/>
            <person name="Battaglia E."/>
            <person name="Bayram O."/>
            <person name="Benocci T."/>
            <person name="Braus-Stromeyer S.A."/>
            <person name="Caldana C."/>
            <person name="Canovas D."/>
            <person name="Cerqueira G.C."/>
            <person name="Chen F."/>
            <person name="Chen W."/>
            <person name="Choi C."/>
            <person name="Clum A."/>
            <person name="Dos Santos R.A."/>
            <person name="Damasio A.R."/>
            <person name="Diallinas G."/>
            <person name="Emri T."/>
            <person name="Fekete E."/>
            <person name="Flipphi M."/>
            <person name="Freyberg S."/>
            <person name="Gallo A."/>
            <person name="Gournas C."/>
            <person name="Habgood R."/>
            <person name="Hainaut M."/>
            <person name="Harispe M.L."/>
            <person name="Henrissat B."/>
            <person name="Hilden K.S."/>
            <person name="Hope R."/>
            <person name="Hossain A."/>
            <person name="Karabika E."/>
            <person name="Karaffa L."/>
            <person name="Karanyi Z."/>
            <person name="Krasevec N."/>
            <person name="Kuo A."/>
            <person name="Kusch H."/>
            <person name="LaButti K."/>
            <person name="Lagendijk E.L."/>
            <person name="Lapidus A."/>
            <person name="Levasseur A."/>
            <person name="Lindquist E."/>
            <person name="Lipzen A."/>
            <person name="Logrieco A.F."/>
            <person name="MacCabe A."/>
            <person name="Maekelae M.R."/>
            <person name="Malavazi I."/>
            <person name="Melin P."/>
            <person name="Meyer V."/>
            <person name="Mielnichuk N."/>
            <person name="Miskei M."/>
            <person name="Molnar A.P."/>
            <person name="Mule G."/>
            <person name="Ngan C.Y."/>
            <person name="Orejas M."/>
            <person name="Orosz E."/>
            <person name="Ouedraogo J.P."/>
            <person name="Overkamp K.M."/>
            <person name="Park H.-S."/>
            <person name="Perrone G."/>
            <person name="Piumi F."/>
            <person name="Punt P.J."/>
            <person name="Ram A.F."/>
            <person name="Ramon A."/>
            <person name="Rauscher S."/>
            <person name="Record E."/>
            <person name="Riano-Pachon D.M."/>
            <person name="Robert V."/>
            <person name="Roehrig J."/>
            <person name="Ruller R."/>
            <person name="Salamov A."/>
            <person name="Salih N.S."/>
            <person name="Samson R.A."/>
            <person name="Sandor E."/>
            <person name="Sanguinetti M."/>
            <person name="Schuetze T."/>
            <person name="Sepcic K."/>
            <person name="Shelest E."/>
            <person name="Sherlock G."/>
            <person name="Sophianopoulou V."/>
            <person name="Squina F.M."/>
            <person name="Sun H."/>
            <person name="Susca A."/>
            <person name="Todd R.B."/>
            <person name="Tsang A."/>
            <person name="Unkles S.E."/>
            <person name="van de Wiele N."/>
            <person name="van Rossen-Uffink D."/>
            <person name="Oliveira J.V."/>
            <person name="Vesth T.C."/>
            <person name="Visser J."/>
            <person name="Yu J.-H."/>
            <person name="Zhou M."/>
            <person name="Andersen M.R."/>
            <person name="Archer D.B."/>
            <person name="Baker S.E."/>
            <person name="Benoit I."/>
            <person name="Brakhage A.A."/>
            <person name="Braus G.H."/>
            <person name="Fischer R."/>
            <person name="Frisvad J.C."/>
            <person name="Goldman G.H."/>
            <person name="Houbraken J."/>
            <person name="Oakley B."/>
            <person name="Pocsi I."/>
            <person name="Scazzocchio C."/>
            <person name="Seiboth B."/>
            <person name="vanKuyk P.A."/>
            <person name="Wortman J."/>
            <person name="Dyer P.S."/>
            <person name="Grigoriev I.V."/>
        </authorList>
    </citation>
    <scope>NUCLEOTIDE SEQUENCE [LARGE SCALE GENOMIC DNA]</scope>
    <source>
        <strain evidence="3">CBS 593.65</strain>
    </source>
</reference>
<evidence type="ECO:0000313" key="3">
    <source>
        <dbReference type="Proteomes" id="UP000184356"/>
    </source>
</evidence>
<dbReference type="STRING" id="1036612.A0A1L9TQG2"/>
<evidence type="ECO:0008006" key="4">
    <source>
        <dbReference type="Google" id="ProtNLM"/>
    </source>
</evidence>
<gene>
    <name evidence="2" type="ORF">ASPSYDRAFT_40224</name>
</gene>
<dbReference type="Proteomes" id="UP000184356">
    <property type="component" value="Unassembled WGS sequence"/>
</dbReference>
<accession>A0A1L9TQG2</accession>
<protein>
    <recommendedName>
        <fullName evidence="4">F-box domain-containing protein</fullName>
    </recommendedName>
</protein>
<sequence length="524" mass="59166">MSLCNISLDILLLIIDNVDTHSPTLACLCACNKQLRHLVTPRLYSHVHLGFERVNRDLNGISNSSHQIRHLTLTVLRNPRLARQIHTLDLTDLFWEENSCCTYHTTPEEDTTVPGNEDEEVTLVAATRHFDLLDDLRDRWESALRRRPQNSDAVLAVMLASLPNLNRLEIKVGWSKQKFLVQHVFELAGQQPNPPILRQLAELKYTCEHDKYLTNSGLLLPLLQIPSLTHLLCGNFGQMHPAFNDERYGGEGAVPPPSSSMRHLEIRGGHIDANGFTRIIAHSGTRLRTFIYHREIHFEPEPLPASSLLAALRPVQGTLENVYLSWESGGCIDDVEEQINPLNFASFSTLKNLHISADYIVKDPERSDSYDDFDREACVTWANMPLSKRLPSSIQTIRIKNPSSEDQVRAIVDSLCEIISLRANEFPNLREVTVEGPFNRDSTKFGIGALQKDASAAGVRLRKLDTIGGQPQTMWHSGNWPSPDVATVTYPEDHIKKTDEHWGMPEARITWCRGCADMDTLMEL</sequence>
<organism evidence="2 3">
    <name type="scientific">Aspergillus sydowii CBS 593.65</name>
    <dbReference type="NCBI Taxonomy" id="1036612"/>
    <lineage>
        <taxon>Eukaryota</taxon>
        <taxon>Fungi</taxon>
        <taxon>Dikarya</taxon>
        <taxon>Ascomycota</taxon>
        <taxon>Pezizomycotina</taxon>
        <taxon>Eurotiomycetes</taxon>
        <taxon>Eurotiomycetidae</taxon>
        <taxon>Eurotiales</taxon>
        <taxon>Aspergillaceae</taxon>
        <taxon>Aspergillus</taxon>
        <taxon>Aspergillus subgen. Nidulantes</taxon>
    </lineage>
</organism>
<proteinExistence type="predicted"/>
<evidence type="ECO:0000256" key="1">
    <source>
        <dbReference type="SAM" id="SignalP"/>
    </source>
</evidence>
<dbReference type="OrthoDB" id="5130616at2759"/>
<feature type="signal peptide" evidence="1">
    <location>
        <begin position="1"/>
        <end position="20"/>
    </location>
</feature>
<evidence type="ECO:0000313" key="2">
    <source>
        <dbReference type="EMBL" id="OJJ61679.1"/>
    </source>
</evidence>
<dbReference type="EMBL" id="KV878583">
    <property type="protein sequence ID" value="OJJ61679.1"/>
    <property type="molecule type" value="Genomic_DNA"/>
</dbReference>